<evidence type="ECO:0000313" key="2">
    <source>
        <dbReference type="Proteomes" id="UP000807504"/>
    </source>
</evidence>
<comment type="caution">
    <text evidence="1">The sequence shown here is derived from an EMBL/GenBank/DDBJ whole genome shotgun (WGS) entry which is preliminary data.</text>
</comment>
<keyword evidence="2" id="KW-1185">Reference proteome</keyword>
<gene>
    <name evidence="1" type="ORF">HNY73_005271</name>
</gene>
<proteinExistence type="predicted"/>
<dbReference type="Proteomes" id="UP000807504">
    <property type="component" value="Unassembled WGS sequence"/>
</dbReference>
<organism evidence="1 2">
    <name type="scientific">Argiope bruennichi</name>
    <name type="common">Wasp spider</name>
    <name type="synonym">Aranea bruennichi</name>
    <dbReference type="NCBI Taxonomy" id="94029"/>
    <lineage>
        <taxon>Eukaryota</taxon>
        <taxon>Metazoa</taxon>
        <taxon>Ecdysozoa</taxon>
        <taxon>Arthropoda</taxon>
        <taxon>Chelicerata</taxon>
        <taxon>Arachnida</taxon>
        <taxon>Araneae</taxon>
        <taxon>Araneomorphae</taxon>
        <taxon>Entelegynae</taxon>
        <taxon>Araneoidea</taxon>
        <taxon>Araneidae</taxon>
        <taxon>Argiope</taxon>
    </lineage>
</organism>
<accession>A0A8T0FN58</accession>
<name>A0A8T0FN58_ARGBR</name>
<sequence>MVYPDHWIRRMEVYRLFIDNTITTPDTSGFFRAAPSERIGLLGSIYYRKRLSCWSTCCMYFCLHHAAAACAFSNSLLDMRRGHFGHLPT</sequence>
<evidence type="ECO:0000313" key="1">
    <source>
        <dbReference type="EMBL" id="KAF8790213.1"/>
    </source>
</evidence>
<reference evidence="1" key="2">
    <citation type="submission" date="2020-06" db="EMBL/GenBank/DDBJ databases">
        <authorList>
            <person name="Sheffer M."/>
        </authorList>
    </citation>
    <scope>NUCLEOTIDE SEQUENCE</scope>
</reference>
<protein>
    <submittedName>
        <fullName evidence="1">Uncharacterized protein</fullName>
    </submittedName>
</protein>
<reference evidence="1" key="1">
    <citation type="journal article" date="2020" name="bioRxiv">
        <title>Chromosome-level reference genome of the European wasp spider Argiope bruennichi: a resource for studies on range expansion and evolutionary adaptation.</title>
        <authorList>
            <person name="Sheffer M.M."/>
            <person name="Hoppe A."/>
            <person name="Krehenwinkel H."/>
            <person name="Uhl G."/>
            <person name="Kuss A.W."/>
            <person name="Jensen L."/>
            <person name="Jensen C."/>
            <person name="Gillespie R.G."/>
            <person name="Hoff K.J."/>
            <person name="Prost S."/>
        </authorList>
    </citation>
    <scope>NUCLEOTIDE SEQUENCE</scope>
</reference>
<dbReference type="EMBL" id="JABXBU010000011">
    <property type="protein sequence ID" value="KAF8790213.1"/>
    <property type="molecule type" value="Genomic_DNA"/>
</dbReference>
<dbReference type="AlphaFoldDB" id="A0A8T0FN58"/>